<dbReference type="Proteomes" id="UP001497457">
    <property type="component" value="Chromosome 36b"/>
</dbReference>
<dbReference type="Pfam" id="PF07762">
    <property type="entry name" value="DUF1618"/>
    <property type="match status" value="1"/>
</dbReference>
<accession>A0ABC9EA12</accession>
<name>A0ABC9EA12_9POAL</name>
<feature type="region of interest" description="Disordered" evidence="2">
    <location>
        <begin position="493"/>
        <end position="597"/>
    </location>
</feature>
<reference evidence="4" key="1">
    <citation type="submission" date="2024-10" db="EMBL/GenBank/DDBJ databases">
        <authorList>
            <person name="Ryan C."/>
        </authorList>
    </citation>
    <scope>NUCLEOTIDE SEQUENCE [LARGE SCALE GENOMIC DNA]</scope>
</reference>
<protein>
    <recommendedName>
        <fullName evidence="3">DUF1618 domain-containing protein</fullName>
    </recommendedName>
</protein>
<sequence>MDDHVPHHLPWVLLGRIPRRFPGGAQQAAGVAAADAHAHAQAAAGEEAEAGDEEAELEAGAEHAAADFSFPFVTPPRVTVMNAGPTADPDPTSPDEFPYVLGAESGILLLNFGVKPFYGVCLDDVPYQSNLIVVRDFDAAGFAQGLPLTGTAERIAPRNGEQAVVTNIESVGLLSDPDPDAVYRFVIAELFVNRDSDTARLVYIFPDNDHWIEEDAPNPLLGLDHDRIGEWVPSGVICYINMLWWFDLSWGLISFDHLVEEPLLLFHALPEGRALDMAPPGIHNTRCIAESDGQLLFVEIITDDPDGDAEAARVCVWSRISDDDNLTMGWNMEHNVGFEEIWNHDSYITTGLPRKVPVLVAVSPLNVDRVYFVLQEEERLFCADLLLRRVAQFVDEEYDLATPFLVPPSCRYVLPWFVPVVQPVPQALGPFDNLDVDELEENIVEDMANVVEEALEEEMQEEEALQEDLAENEQQFIAEAQVILQALVQAQAVQEVPPDDEELQEAEIDEEEQPEAEIDEEEQPEAEIDEEEQPEAEIQDDDVSSEEMLQGNMNLGVRMDPETASRLKAEVKEHLRDMEDHPGPSQDPRGDAGEGAV</sequence>
<dbReference type="PANTHER" id="PTHR33086:SF73">
    <property type="entry name" value="OS01G0245901 PROTEIN"/>
    <property type="match status" value="1"/>
</dbReference>
<feature type="compositionally biased region" description="Acidic residues" evidence="2">
    <location>
        <begin position="497"/>
        <end position="545"/>
    </location>
</feature>
<evidence type="ECO:0000256" key="1">
    <source>
        <dbReference type="SAM" id="Coils"/>
    </source>
</evidence>
<evidence type="ECO:0000313" key="5">
    <source>
        <dbReference type="Proteomes" id="UP001497457"/>
    </source>
</evidence>
<feature type="compositionally biased region" description="Basic and acidic residues" evidence="2">
    <location>
        <begin position="559"/>
        <end position="597"/>
    </location>
</feature>
<proteinExistence type="predicted"/>
<evidence type="ECO:0000313" key="4">
    <source>
        <dbReference type="EMBL" id="CAL5052606.1"/>
    </source>
</evidence>
<keyword evidence="1" id="KW-0175">Coiled coil</keyword>
<organism evidence="4 5">
    <name type="scientific">Urochloa decumbens</name>
    <dbReference type="NCBI Taxonomy" id="240449"/>
    <lineage>
        <taxon>Eukaryota</taxon>
        <taxon>Viridiplantae</taxon>
        <taxon>Streptophyta</taxon>
        <taxon>Embryophyta</taxon>
        <taxon>Tracheophyta</taxon>
        <taxon>Spermatophyta</taxon>
        <taxon>Magnoliopsida</taxon>
        <taxon>Liliopsida</taxon>
        <taxon>Poales</taxon>
        <taxon>Poaceae</taxon>
        <taxon>PACMAD clade</taxon>
        <taxon>Panicoideae</taxon>
        <taxon>Panicodae</taxon>
        <taxon>Paniceae</taxon>
        <taxon>Melinidinae</taxon>
        <taxon>Urochloa</taxon>
    </lineage>
</organism>
<evidence type="ECO:0000256" key="2">
    <source>
        <dbReference type="SAM" id="MobiDB-lite"/>
    </source>
</evidence>
<feature type="coiled-coil region" evidence="1">
    <location>
        <begin position="444"/>
        <end position="475"/>
    </location>
</feature>
<dbReference type="EMBL" id="OZ075146">
    <property type="protein sequence ID" value="CAL5052606.1"/>
    <property type="molecule type" value="Genomic_DNA"/>
</dbReference>
<feature type="compositionally biased region" description="Acidic residues" evidence="2">
    <location>
        <begin position="46"/>
        <end position="59"/>
    </location>
</feature>
<evidence type="ECO:0000259" key="3">
    <source>
        <dbReference type="Pfam" id="PF07762"/>
    </source>
</evidence>
<gene>
    <name evidence="4" type="ORF">URODEC1_LOCUS92812</name>
</gene>
<feature type="region of interest" description="Disordered" evidence="2">
    <location>
        <begin position="28"/>
        <end position="60"/>
    </location>
</feature>
<keyword evidence="5" id="KW-1185">Reference proteome</keyword>
<feature type="compositionally biased region" description="Low complexity" evidence="2">
    <location>
        <begin position="28"/>
        <end position="45"/>
    </location>
</feature>
<feature type="domain" description="DUF1618" evidence="3">
    <location>
        <begin position="245"/>
        <end position="365"/>
    </location>
</feature>
<dbReference type="InterPro" id="IPR011676">
    <property type="entry name" value="DUF1618"/>
</dbReference>
<dbReference type="AlphaFoldDB" id="A0ABC9EA12"/>
<dbReference type="PANTHER" id="PTHR33086">
    <property type="entry name" value="OS05G0468200 PROTEIN-RELATED"/>
    <property type="match status" value="1"/>
</dbReference>